<keyword evidence="2" id="KW-0175">Coiled coil</keyword>
<dbReference type="Pfam" id="PF01734">
    <property type="entry name" value="Patatin"/>
    <property type="match status" value="1"/>
</dbReference>
<evidence type="ECO:0000313" key="6">
    <source>
        <dbReference type="EMBL" id="CAE8681727.1"/>
    </source>
</evidence>
<sequence>MPGASSSSAPSPSRRSPLLPSDSFSLGPPSTPPTTAMATARLREAVSELEALRAEAAWLEDRASSLRDRHPEEPHLLRAPIGIALSGGGIRAAAFHCGLLWALASEGLMKDVLQLASVSGGAYTAASLATHLMQAADSADESPSLDKWYQEVVARTILRMQRNINYVVDFGPGQLTCPDKNNPEEAGRGCLPKVFDLPIFVFTILSSVCLSPALIGVNVVWPMVLCIEHALGGALRAAWCDPLVRPGWSQELFDWTMLRLVVGTGGMISAALLLALLKGLGCCRPRPPNYLRHLFRRSLQQVLVRGALCYSLYIPLPWLLVQMQNMTWGGGELSEGGQASWVRYVCWRYVSNQTAGLAPLTCSDTNWFDGDLRHLPWYLQGNNALYLDESWVAANHVNISAGFDPDGSDQYITPLFLTVNGVIAAAGLAGLLFGLSLLRWFLTVAGPLWAAFLVAQVAQWRVFGPLTGQ</sequence>
<feature type="non-terminal residue" evidence="6">
    <location>
        <position position="469"/>
    </location>
</feature>
<dbReference type="GO" id="GO:0004623">
    <property type="term" value="F:phospholipase A2 activity"/>
    <property type="evidence" value="ECO:0007669"/>
    <property type="project" value="TreeGrafter"/>
</dbReference>
<organism evidence="6 7">
    <name type="scientific">Polarella glacialis</name>
    <name type="common">Dinoflagellate</name>
    <dbReference type="NCBI Taxonomy" id="89957"/>
    <lineage>
        <taxon>Eukaryota</taxon>
        <taxon>Sar</taxon>
        <taxon>Alveolata</taxon>
        <taxon>Dinophyceae</taxon>
        <taxon>Suessiales</taxon>
        <taxon>Suessiaceae</taxon>
        <taxon>Polarella</taxon>
    </lineage>
</organism>
<dbReference type="EMBL" id="CAJNNW010025985">
    <property type="protein sequence ID" value="CAE8681727.1"/>
    <property type="molecule type" value="Genomic_DNA"/>
</dbReference>
<dbReference type="InterPro" id="IPR016035">
    <property type="entry name" value="Acyl_Trfase/lysoPLipase"/>
</dbReference>
<keyword evidence="4" id="KW-0472">Membrane</keyword>
<evidence type="ECO:0000256" key="1">
    <source>
        <dbReference type="ARBA" id="ARBA00023098"/>
    </source>
</evidence>
<keyword evidence="4" id="KW-1133">Transmembrane helix</keyword>
<dbReference type="GO" id="GO:0046475">
    <property type="term" value="P:glycerophospholipid catabolic process"/>
    <property type="evidence" value="ECO:0007669"/>
    <property type="project" value="TreeGrafter"/>
</dbReference>
<dbReference type="Proteomes" id="UP000626109">
    <property type="component" value="Unassembled WGS sequence"/>
</dbReference>
<feature type="coiled-coil region" evidence="2">
    <location>
        <begin position="35"/>
        <end position="69"/>
    </location>
</feature>
<name>A0A813JRI4_POLGL</name>
<feature type="transmembrane region" description="Helical" evidence="4">
    <location>
        <begin position="257"/>
        <end position="281"/>
    </location>
</feature>
<accession>A0A813JRI4</accession>
<dbReference type="PANTHER" id="PTHR10728">
    <property type="entry name" value="CYTOSOLIC PHOSPHOLIPASE A2"/>
    <property type="match status" value="1"/>
</dbReference>
<dbReference type="GO" id="GO:0005829">
    <property type="term" value="C:cytosol"/>
    <property type="evidence" value="ECO:0007669"/>
    <property type="project" value="TreeGrafter"/>
</dbReference>
<protein>
    <recommendedName>
        <fullName evidence="5">PNPLA domain-containing protein</fullName>
    </recommendedName>
</protein>
<evidence type="ECO:0000313" key="7">
    <source>
        <dbReference type="Proteomes" id="UP000626109"/>
    </source>
</evidence>
<feature type="region of interest" description="Disordered" evidence="3">
    <location>
        <begin position="1"/>
        <end position="35"/>
    </location>
</feature>
<dbReference type="AlphaFoldDB" id="A0A813JRI4"/>
<gene>
    <name evidence="6" type="ORF">PGLA2088_LOCUS22574</name>
</gene>
<evidence type="ECO:0000256" key="3">
    <source>
        <dbReference type="SAM" id="MobiDB-lite"/>
    </source>
</evidence>
<keyword evidence="4" id="KW-0812">Transmembrane</keyword>
<feature type="transmembrane region" description="Helical" evidence="4">
    <location>
        <begin position="411"/>
        <end position="433"/>
    </location>
</feature>
<evidence type="ECO:0000256" key="2">
    <source>
        <dbReference type="SAM" id="Coils"/>
    </source>
</evidence>
<dbReference type="PANTHER" id="PTHR10728:SF40">
    <property type="entry name" value="PATATIN FAMILY PROTEIN"/>
    <property type="match status" value="1"/>
</dbReference>
<feature type="transmembrane region" description="Helical" evidence="4">
    <location>
        <begin position="197"/>
        <end position="221"/>
    </location>
</feature>
<feature type="domain" description="PNPLA" evidence="5">
    <location>
        <begin position="83"/>
        <end position="142"/>
    </location>
</feature>
<dbReference type="InterPro" id="IPR002641">
    <property type="entry name" value="PNPLA_dom"/>
</dbReference>
<dbReference type="Gene3D" id="3.40.1090.10">
    <property type="entry name" value="Cytosolic phospholipase A2 catalytic domain"/>
    <property type="match status" value="1"/>
</dbReference>
<evidence type="ECO:0000259" key="5">
    <source>
        <dbReference type="Pfam" id="PF01734"/>
    </source>
</evidence>
<feature type="transmembrane region" description="Helical" evidence="4">
    <location>
        <begin position="440"/>
        <end position="460"/>
    </location>
</feature>
<keyword evidence="1" id="KW-0443">Lipid metabolism</keyword>
<comment type="caution">
    <text evidence="6">The sequence shown here is derived from an EMBL/GenBank/DDBJ whole genome shotgun (WGS) entry which is preliminary data.</text>
</comment>
<proteinExistence type="predicted"/>
<evidence type="ECO:0000256" key="4">
    <source>
        <dbReference type="SAM" id="Phobius"/>
    </source>
</evidence>
<reference evidence="6" key="1">
    <citation type="submission" date="2021-02" db="EMBL/GenBank/DDBJ databases">
        <authorList>
            <person name="Dougan E. K."/>
            <person name="Rhodes N."/>
            <person name="Thang M."/>
            <person name="Chan C."/>
        </authorList>
    </citation>
    <scope>NUCLEOTIDE SEQUENCE</scope>
</reference>
<dbReference type="SUPFAM" id="SSF52151">
    <property type="entry name" value="FabD/lysophospholipase-like"/>
    <property type="match status" value="1"/>
</dbReference>
<feature type="transmembrane region" description="Helical" evidence="4">
    <location>
        <begin position="302"/>
        <end position="321"/>
    </location>
</feature>